<evidence type="ECO:0000313" key="1">
    <source>
        <dbReference type="EMBL" id="MBF9132066.1"/>
    </source>
</evidence>
<accession>A0ABS0H0S9</accession>
<protein>
    <submittedName>
        <fullName evidence="1">Uncharacterized protein</fullName>
    </submittedName>
</protein>
<keyword evidence="2" id="KW-1185">Reference proteome</keyword>
<organism evidence="1 2">
    <name type="scientific">Plantactinospora alkalitolerans</name>
    <dbReference type="NCBI Taxonomy" id="2789879"/>
    <lineage>
        <taxon>Bacteria</taxon>
        <taxon>Bacillati</taxon>
        <taxon>Actinomycetota</taxon>
        <taxon>Actinomycetes</taxon>
        <taxon>Micromonosporales</taxon>
        <taxon>Micromonosporaceae</taxon>
        <taxon>Plantactinospora</taxon>
    </lineage>
</organism>
<proteinExistence type="predicted"/>
<evidence type="ECO:0000313" key="2">
    <source>
        <dbReference type="Proteomes" id="UP000638560"/>
    </source>
</evidence>
<gene>
    <name evidence="1" type="ORF">I0C86_24330</name>
</gene>
<dbReference type="EMBL" id="JADPUN010000216">
    <property type="protein sequence ID" value="MBF9132066.1"/>
    <property type="molecule type" value="Genomic_DNA"/>
</dbReference>
<name>A0ABS0H0S9_9ACTN</name>
<reference evidence="1 2" key="1">
    <citation type="submission" date="2020-11" db="EMBL/GenBank/DDBJ databases">
        <title>A novel isolate from a Black sea contaminated sediment with potential to produce alkanes: Plantactinospora alkalitolerans sp. nov.</title>
        <authorList>
            <person name="Carro L."/>
            <person name="Veyisoglu A."/>
            <person name="Guven K."/>
            <person name="Schumann P."/>
            <person name="Klenk H.-P."/>
            <person name="Sahin N."/>
        </authorList>
    </citation>
    <scope>NUCLEOTIDE SEQUENCE [LARGE SCALE GENOMIC DNA]</scope>
    <source>
        <strain evidence="1 2">S1510</strain>
    </source>
</reference>
<dbReference type="Proteomes" id="UP000638560">
    <property type="component" value="Unassembled WGS sequence"/>
</dbReference>
<dbReference type="RefSeq" id="WP_196203605.1">
    <property type="nucleotide sequence ID" value="NZ_JADPUN010000216.1"/>
</dbReference>
<comment type="caution">
    <text evidence="1">The sequence shown here is derived from an EMBL/GenBank/DDBJ whole genome shotgun (WGS) entry which is preliminary data.</text>
</comment>
<sequence length="130" mass="14153">MAEDQHVLRVRPYYWGAIYISDADCEADVDIDFHNSEGPVLSTASHVAVLVVHAGTVDEGGDVTLDVRVTSGRVDGLPYEVAFEVPSGRLYIGDADESDEVALQPGRWLLQFNVDKAAEAQHVEMVVSPL</sequence>